<reference evidence="1" key="2">
    <citation type="submission" date="2003-11" db="EMBL/GenBank/DDBJ databases">
        <authorList>
            <person name="German Neurospora genome project"/>
        </authorList>
    </citation>
    <scope>NUCLEOTIDE SEQUENCE</scope>
</reference>
<dbReference type="VEuPathDB" id="FungiDB:NCU03180"/>
<dbReference type="eggNOG" id="ENOG502RJ6A">
    <property type="taxonomic scope" value="Eukaryota"/>
</dbReference>
<dbReference type="EMBL" id="BX842636">
    <property type="protein sequence ID" value="CAE76528.1"/>
    <property type="molecule type" value="Genomic_DNA"/>
</dbReference>
<evidence type="ECO:0000313" key="1">
    <source>
        <dbReference type="EMBL" id="CAE76528.1"/>
    </source>
</evidence>
<dbReference type="HOGENOM" id="CLU_195461_0_0_1"/>
<proteinExistence type="predicted"/>
<reference evidence="1" key="1">
    <citation type="submission" date="2003-11" db="EMBL/GenBank/DDBJ databases">
        <authorList>
            <person name="Schulte U."/>
            <person name="Aign V."/>
            <person name="Hoheisel J."/>
            <person name="Brandt P."/>
            <person name="Fartmann B."/>
            <person name="Holland R."/>
            <person name="Nyakatura G."/>
            <person name="Mewes H.W."/>
            <person name="Mannhaupt G."/>
        </authorList>
    </citation>
    <scope>NUCLEOTIDE SEQUENCE</scope>
</reference>
<dbReference type="AlphaFoldDB" id="Q6MUX3"/>
<organism evidence="1">
    <name type="scientific">Neurospora crassa</name>
    <dbReference type="NCBI Taxonomy" id="5141"/>
    <lineage>
        <taxon>Eukaryota</taxon>
        <taxon>Fungi</taxon>
        <taxon>Dikarya</taxon>
        <taxon>Ascomycota</taxon>
        <taxon>Pezizomycotina</taxon>
        <taxon>Sordariomycetes</taxon>
        <taxon>Sordariomycetidae</taxon>
        <taxon>Sordariales</taxon>
        <taxon>Sordariaceae</taxon>
        <taxon>Neurospora</taxon>
    </lineage>
</organism>
<dbReference type="OrthoDB" id="10400794at2759"/>
<name>Q6MUX3_NEUCS</name>
<dbReference type="OMA" id="RIAYHQQ"/>
<sequence length="93" mass="10088">MEARTCFFLKHPAEELERGRDLVEGSNFSGSLRIAYHQQEGGGGGGGGEEGRHWELLPTPTPNPNLKAILVTFIVAANLRFPPAATISPRPCF</sequence>
<accession>Q6MUX3</accession>
<gene>
    <name evidence="1" type="primary">7C14.040</name>
</gene>
<protein>
    <submittedName>
        <fullName evidence="1">Uncharacterized protein 7C14.040</fullName>
    </submittedName>
</protein>